<dbReference type="Gene3D" id="1.20.1560.10">
    <property type="entry name" value="ABC transporter type 1, transmembrane domain"/>
    <property type="match status" value="1"/>
</dbReference>
<feature type="domain" description="ABC transmembrane type-1" evidence="13">
    <location>
        <begin position="100"/>
        <end position="344"/>
    </location>
</feature>
<evidence type="ECO:0000256" key="4">
    <source>
        <dbReference type="ARBA" id="ARBA00022741"/>
    </source>
</evidence>
<keyword evidence="3 11" id="KW-0812">Transmembrane</keyword>
<dbReference type="Pfam" id="PF00664">
    <property type="entry name" value="ABC_membrane"/>
    <property type="match status" value="1"/>
</dbReference>
<feature type="domain" description="ABC transporter" evidence="12">
    <location>
        <begin position="380"/>
        <end position="614"/>
    </location>
</feature>
<dbReference type="SUPFAM" id="SSF90123">
    <property type="entry name" value="ABC transporter transmembrane region"/>
    <property type="match status" value="1"/>
</dbReference>
<evidence type="ECO:0000256" key="6">
    <source>
        <dbReference type="ARBA" id="ARBA00022989"/>
    </source>
</evidence>
<dbReference type="InterPro" id="IPR011527">
    <property type="entry name" value="ABC1_TM_dom"/>
</dbReference>
<name>A0ABQ9GSQ0_9NEOP</name>
<evidence type="ECO:0000313" key="15">
    <source>
        <dbReference type="Proteomes" id="UP001159363"/>
    </source>
</evidence>
<proteinExistence type="predicted"/>
<keyword evidence="15" id="KW-1185">Reference proteome</keyword>
<keyword evidence="2" id="KW-0813">Transport</keyword>
<dbReference type="PROSITE" id="PS50929">
    <property type="entry name" value="ABC_TM1F"/>
    <property type="match status" value="1"/>
</dbReference>
<dbReference type="EMBL" id="JARBHB010000009">
    <property type="protein sequence ID" value="KAJ8875065.1"/>
    <property type="molecule type" value="Genomic_DNA"/>
</dbReference>
<keyword evidence="6 11" id="KW-1133">Transmembrane helix</keyword>
<gene>
    <name evidence="14" type="ORF">PR048_022955</name>
</gene>
<feature type="transmembrane region" description="Helical" evidence="11">
    <location>
        <begin position="168"/>
        <end position="193"/>
    </location>
</feature>
<dbReference type="InterPro" id="IPR036640">
    <property type="entry name" value="ABC1_TM_sf"/>
</dbReference>
<feature type="transmembrane region" description="Helical" evidence="11">
    <location>
        <begin position="282"/>
        <end position="304"/>
    </location>
</feature>
<dbReference type="PROSITE" id="PS50893">
    <property type="entry name" value="ABC_TRANSPORTER_2"/>
    <property type="match status" value="1"/>
</dbReference>
<dbReference type="InterPro" id="IPR003593">
    <property type="entry name" value="AAA+_ATPase"/>
</dbReference>
<dbReference type="InterPro" id="IPR039421">
    <property type="entry name" value="Type_1_exporter"/>
</dbReference>
<evidence type="ECO:0000256" key="5">
    <source>
        <dbReference type="ARBA" id="ARBA00022840"/>
    </source>
</evidence>
<evidence type="ECO:0000256" key="3">
    <source>
        <dbReference type="ARBA" id="ARBA00022692"/>
    </source>
</evidence>
<evidence type="ECO:0000259" key="13">
    <source>
        <dbReference type="PROSITE" id="PS50929"/>
    </source>
</evidence>
<dbReference type="Proteomes" id="UP001159363">
    <property type="component" value="Chromosome 8"/>
</dbReference>
<organism evidence="14 15">
    <name type="scientific">Dryococelus australis</name>
    <dbReference type="NCBI Taxonomy" id="614101"/>
    <lineage>
        <taxon>Eukaryota</taxon>
        <taxon>Metazoa</taxon>
        <taxon>Ecdysozoa</taxon>
        <taxon>Arthropoda</taxon>
        <taxon>Hexapoda</taxon>
        <taxon>Insecta</taxon>
        <taxon>Pterygota</taxon>
        <taxon>Neoptera</taxon>
        <taxon>Polyneoptera</taxon>
        <taxon>Phasmatodea</taxon>
        <taxon>Verophasmatodea</taxon>
        <taxon>Anareolatae</taxon>
        <taxon>Phasmatidae</taxon>
        <taxon>Eurycanthinae</taxon>
        <taxon>Dryococelus</taxon>
    </lineage>
</organism>
<comment type="catalytic activity">
    <reaction evidence="10">
        <text>(glutathione)4[2Fe(III)-2S] cluster(in) + ATP + H2O = (glutathione)4[2Fe(III)-2S] cluster(out) + ADP + phosphate + H(+)</text>
        <dbReference type="Rhea" id="RHEA:67028"/>
        <dbReference type="ChEBI" id="CHEBI:15377"/>
        <dbReference type="ChEBI" id="CHEBI:15378"/>
        <dbReference type="ChEBI" id="CHEBI:30616"/>
        <dbReference type="ChEBI" id="CHEBI:43474"/>
        <dbReference type="ChEBI" id="CHEBI:167627"/>
        <dbReference type="ChEBI" id="CHEBI:456216"/>
    </reaction>
    <physiologicalReaction direction="left-to-right" evidence="10">
        <dbReference type="Rhea" id="RHEA:67029"/>
    </physiologicalReaction>
</comment>
<keyword evidence="4" id="KW-0547">Nucleotide-binding</keyword>
<dbReference type="PANTHER" id="PTHR24221">
    <property type="entry name" value="ATP-BINDING CASSETTE SUB-FAMILY B"/>
    <property type="match status" value="1"/>
</dbReference>
<dbReference type="InterPro" id="IPR027417">
    <property type="entry name" value="P-loop_NTPase"/>
</dbReference>
<feature type="transmembrane region" description="Helical" evidence="11">
    <location>
        <begin position="324"/>
        <end position="342"/>
    </location>
</feature>
<evidence type="ECO:0000256" key="10">
    <source>
        <dbReference type="ARBA" id="ARBA00048046"/>
    </source>
</evidence>
<evidence type="ECO:0000256" key="7">
    <source>
        <dbReference type="ARBA" id="ARBA00023136"/>
    </source>
</evidence>
<evidence type="ECO:0000259" key="12">
    <source>
        <dbReference type="PROSITE" id="PS50893"/>
    </source>
</evidence>
<evidence type="ECO:0000313" key="14">
    <source>
        <dbReference type="EMBL" id="KAJ8875065.1"/>
    </source>
</evidence>
<accession>A0ABQ9GSQ0</accession>
<protein>
    <recommendedName>
        <fullName evidence="8">Iron-sulfur clusters transporter ABCB7, mitochondrial</fullName>
    </recommendedName>
    <alternativeName>
        <fullName evidence="9">ATP-binding cassette sub-family B member 7, mitochondrial</fullName>
    </alternativeName>
</protein>
<dbReference type="SUPFAM" id="SSF52540">
    <property type="entry name" value="P-loop containing nucleoside triphosphate hydrolases"/>
    <property type="match status" value="1"/>
</dbReference>
<evidence type="ECO:0000256" key="8">
    <source>
        <dbReference type="ARBA" id="ARBA00041016"/>
    </source>
</evidence>
<dbReference type="Gene3D" id="3.40.50.300">
    <property type="entry name" value="P-loop containing nucleotide triphosphate hydrolases"/>
    <property type="match status" value="1"/>
</dbReference>
<dbReference type="PROSITE" id="PS00211">
    <property type="entry name" value="ABC_TRANSPORTER_1"/>
    <property type="match status" value="1"/>
</dbReference>
<dbReference type="SMART" id="SM00382">
    <property type="entry name" value="AAA"/>
    <property type="match status" value="1"/>
</dbReference>
<feature type="transmembrane region" description="Helical" evidence="11">
    <location>
        <begin position="93"/>
        <end position="114"/>
    </location>
</feature>
<evidence type="ECO:0000256" key="11">
    <source>
        <dbReference type="SAM" id="Phobius"/>
    </source>
</evidence>
<dbReference type="InterPro" id="IPR003439">
    <property type="entry name" value="ABC_transporter-like_ATP-bd"/>
</dbReference>
<keyword evidence="5" id="KW-0067">ATP-binding</keyword>
<comment type="caution">
    <text evidence="14">The sequence shown here is derived from an EMBL/GenBank/DDBJ whole genome shotgun (WGS) entry which is preliminary data.</text>
</comment>
<evidence type="ECO:0000256" key="2">
    <source>
        <dbReference type="ARBA" id="ARBA00022448"/>
    </source>
</evidence>
<reference evidence="14 15" key="1">
    <citation type="submission" date="2023-02" db="EMBL/GenBank/DDBJ databases">
        <title>LHISI_Scaffold_Assembly.</title>
        <authorList>
            <person name="Stuart O.P."/>
            <person name="Cleave R."/>
            <person name="Magrath M.J.L."/>
            <person name="Mikheyev A.S."/>
        </authorList>
    </citation>
    <scope>NUCLEOTIDE SEQUENCE [LARGE SCALE GENOMIC DNA]</scope>
    <source>
        <strain evidence="14">Daus_M_001</strain>
        <tissue evidence="14">Leg muscle</tissue>
    </source>
</reference>
<evidence type="ECO:0000256" key="1">
    <source>
        <dbReference type="ARBA" id="ARBA00004225"/>
    </source>
</evidence>
<feature type="transmembrane region" description="Helical" evidence="11">
    <location>
        <begin position="199"/>
        <end position="220"/>
    </location>
</feature>
<evidence type="ECO:0000256" key="9">
    <source>
        <dbReference type="ARBA" id="ARBA00042945"/>
    </source>
</evidence>
<dbReference type="InterPro" id="IPR017871">
    <property type="entry name" value="ABC_transporter-like_CS"/>
</dbReference>
<dbReference type="Pfam" id="PF00005">
    <property type="entry name" value="ABC_tran"/>
    <property type="match status" value="1"/>
</dbReference>
<keyword evidence="7 11" id="KW-0472">Membrane</keyword>
<dbReference type="CDD" id="cd18582">
    <property type="entry name" value="ABC_6TM_ATM1_ABCB7"/>
    <property type="match status" value="1"/>
</dbReference>
<dbReference type="PANTHER" id="PTHR24221:SF402">
    <property type="entry name" value="IRON-SULFUR CLUSTERS TRANSPORTER ABCB7, MITOCHONDRIAL"/>
    <property type="match status" value="1"/>
</dbReference>
<comment type="subcellular location">
    <subcellularLocation>
        <location evidence="1">Mitochondrion membrane</location>
        <topology evidence="1">Multi-pass membrane protein</topology>
    </subcellularLocation>
</comment>
<sequence>MSSTPFLSSSLMAYSSLLPHHPALAFSTYPSPILLPFSAPSPVFTPPPPHMGPISEGMLAIHIQVCCRSLKHTSPTSSTGEAFLNMSSPPETVLTVAVSLLVGYGIARAGAAGFNELRNAVFAKVAQRSIRKLAKNVFVHLHNLDLAFHLSRQTGALSKTIDRGSRGINFVLSAMIFNVVPTVFELALVSSILGLKCGAAFAGISVGCVAVYAAFTLGVTQWRTKYRVYMNNAENEASNKAIDSLINYETVKYFNNEKYEADRYDEVLIKYEAASLKTSTSLALLNFGQNTIFSSALSIIMVLAAKEIVAGNMTVGDLVMVNGLLFQLSVPLGFLGSVYREVRQALVDMQTMFSLMAHDTAIKNKTAAQSLIVSPQASDIVFNNVKFQYETGKPIFNGISFTIPSGKKVAIVGGSGSGKSTLIRLLYRFFEPHAGEIMINGQNLNDVSLESLRRAISVVPQDSVLFHDTIFYNLQYGNLAKSKEEVIAAAKMADLHDSIMGWPKGYETEVGERGLKLSGGEKQRVAIARAILKGSPILVFDEATSSLDSITEHNILEALKRATEGRTSICIAHRLSTVKDADKILVLSSGVVAEHGTHTQLSANPSSLYMKMWDMQQWDAMGSKAG</sequence>